<sequence length="364" mass="40389">MKVAGGFVALLACCSATHAAYFSEGWKPGQPVTKATQLAATATTTNAPAATLQNSFQQPLQQPEEKQSGEGGFIKGILTSGPLATALSKAGIDMARVETILNTPEAEKRGWDPRVQMITDENYEDVIVNEVFESAAEEKERVWFLDITIGSEHSLSAYVDSQYDEAYNMTQIAQDLPHVRWGRIDYLAVTAITTQWLVWHAPTLVVLHERGKVLRFYRPRNIRMEAEVLREFLKEEGWRETEPWASVWSPQGSRAEIMRQFSIYFAKFYYYLSRAPRWLILVISGSIASTVLQYMHGNGGNQEPARPKPRRVLRPPPAGSAVTRAANADTEGTPVSEGDASQKATENAISSPSKVKKRKGGKKA</sequence>
<feature type="compositionally biased region" description="Basic residues" evidence="1">
    <location>
        <begin position="354"/>
        <end position="364"/>
    </location>
</feature>
<accession>A0A067MAK8</accession>
<evidence type="ECO:0008006" key="5">
    <source>
        <dbReference type="Google" id="ProtNLM"/>
    </source>
</evidence>
<feature type="compositionally biased region" description="Polar residues" evidence="1">
    <location>
        <begin position="342"/>
        <end position="353"/>
    </location>
</feature>
<organism evidence="3 4">
    <name type="scientific">Botryobasidium botryosum (strain FD-172 SS1)</name>
    <dbReference type="NCBI Taxonomy" id="930990"/>
    <lineage>
        <taxon>Eukaryota</taxon>
        <taxon>Fungi</taxon>
        <taxon>Dikarya</taxon>
        <taxon>Basidiomycota</taxon>
        <taxon>Agaricomycotina</taxon>
        <taxon>Agaricomycetes</taxon>
        <taxon>Cantharellales</taxon>
        <taxon>Botryobasidiaceae</taxon>
        <taxon>Botryobasidium</taxon>
    </lineage>
</organism>
<evidence type="ECO:0000313" key="4">
    <source>
        <dbReference type="Proteomes" id="UP000027195"/>
    </source>
</evidence>
<reference evidence="4" key="1">
    <citation type="journal article" date="2014" name="Proc. Natl. Acad. Sci. U.S.A.">
        <title>Extensive sampling of basidiomycete genomes demonstrates inadequacy of the white-rot/brown-rot paradigm for wood decay fungi.</title>
        <authorList>
            <person name="Riley R."/>
            <person name="Salamov A.A."/>
            <person name="Brown D.W."/>
            <person name="Nagy L.G."/>
            <person name="Floudas D."/>
            <person name="Held B.W."/>
            <person name="Levasseur A."/>
            <person name="Lombard V."/>
            <person name="Morin E."/>
            <person name="Otillar R."/>
            <person name="Lindquist E.A."/>
            <person name="Sun H."/>
            <person name="LaButti K.M."/>
            <person name="Schmutz J."/>
            <person name="Jabbour D."/>
            <person name="Luo H."/>
            <person name="Baker S.E."/>
            <person name="Pisabarro A.G."/>
            <person name="Walton J.D."/>
            <person name="Blanchette R.A."/>
            <person name="Henrissat B."/>
            <person name="Martin F."/>
            <person name="Cullen D."/>
            <person name="Hibbett D.S."/>
            <person name="Grigoriev I.V."/>
        </authorList>
    </citation>
    <scope>NUCLEOTIDE SEQUENCE [LARGE SCALE GENOMIC DNA]</scope>
    <source>
        <strain evidence="4">FD-172 SS1</strain>
    </source>
</reference>
<proteinExistence type="predicted"/>
<dbReference type="Proteomes" id="UP000027195">
    <property type="component" value="Unassembled WGS sequence"/>
</dbReference>
<evidence type="ECO:0000256" key="1">
    <source>
        <dbReference type="SAM" id="MobiDB-lite"/>
    </source>
</evidence>
<dbReference type="HOGENOM" id="CLU_061858_0_0_1"/>
<protein>
    <recommendedName>
        <fullName evidence="5">Thioredoxin-like fold domain-containing protein</fullName>
    </recommendedName>
</protein>
<keyword evidence="2" id="KW-0732">Signal</keyword>
<dbReference type="InParanoid" id="A0A067MAK8"/>
<evidence type="ECO:0000313" key="3">
    <source>
        <dbReference type="EMBL" id="KDQ08862.1"/>
    </source>
</evidence>
<keyword evidence="4" id="KW-1185">Reference proteome</keyword>
<dbReference type="AlphaFoldDB" id="A0A067MAK8"/>
<dbReference type="EMBL" id="KL198085">
    <property type="protein sequence ID" value="KDQ08862.1"/>
    <property type="molecule type" value="Genomic_DNA"/>
</dbReference>
<feature type="signal peptide" evidence="2">
    <location>
        <begin position="1"/>
        <end position="19"/>
    </location>
</feature>
<gene>
    <name evidence="3" type="ORF">BOTBODRAFT_179497</name>
</gene>
<name>A0A067MAK8_BOTB1</name>
<evidence type="ECO:0000256" key="2">
    <source>
        <dbReference type="SAM" id="SignalP"/>
    </source>
</evidence>
<dbReference type="OrthoDB" id="2502001at2759"/>
<feature type="region of interest" description="Disordered" evidence="1">
    <location>
        <begin position="298"/>
        <end position="364"/>
    </location>
</feature>
<feature type="chain" id="PRO_5001644532" description="Thioredoxin-like fold domain-containing protein" evidence="2">
    <location>
        <begin position="20"/>
        <end position="364"/>
    </location>
</feature>